<dbReference type="InterPro" id="IPR005103">
    <property type="entry name" value="AA9_LPMO"/>
</dbReference>
<evidence type="ECO:0000259" key="17">
    <source>
        <dbReference type="Pfam" id="PF03443"/>
    </source>
</evidence>
<dbReference type="GeneID" id="85305625"/>
<keyword evidence="9" id="KW-0503">Monooxygenase</keyword>
<evidence type="ECO:0000313" key="18">
    <source>
        <dbReference type="EMBL" id="KAK1765064.1"/>
    </source>
</evidence>
<comment type="catalytic activity">
    <reaction evidence="14">
        <text>[(1-&gt;4)-beta-D-glucosyl]n+m + reduced acceptor + O2 = 4-dehydro-beta-D-glucosyl-[(1-&gt;4)-beta-D-glucosyl]n-1 + [(1-&gt;4)-beta-D-glucosyl]m + acceptor + H2O.</text>
        <dbReference type="EC" id="1.14.99.56"/>
    </reaction>
</comment>
<dbReference type="GO" id="GO:0030245">
    <property type="term" value="P:cellulose catabolic process"/>
    <property type="evidence" value="ECO:0007669"/>
    <property type="project" value="UniProtKB-KW"/>
</dbReference>
<organism evidence="18 19">
    <name type="scientific">Phialemonium atrogriseum</name>
    <dbReference type="NCBI Taxonomy" id="1093897"/>
    <lineage>
        <taxon>Eukaryota</taxon>
        <taxon>Fungi</taxon>
        <taxon>Dikarya</taxon>
        <taxon>Ascomycota</taxon>
        <taxon>Pezizomycotina</taxon>
        <taxon>Sordariomycetes</taxon>
        <taxon>Sordariomycetidae</taxon>
        <taxon>Cephalothecales</taxon>
        <taxon>Cephalothecaceae</taxon>
        <taxon>Phialemonium</taxon>
    </lineage>
</organism>
<feature type="chain" id="PRO_5042490853" description="lytic cellulose monooxygenase (C4-dehydrogenating)" evidence="16">
    <location>
        <begin position="23"/>
        <end position="330"/>
    </location>
</feature>
<evidence type="ECO:0000256" key="16">
    <source>
        <dbReference type="SAM" id="SignalP"/>
    </source>
</evidence>
<keyword evidence="10" id="KW-1015">Disulfide bond</keyword>
<gene>
    <name evidence="18" type="ORF">QBC33DRAFT_180597</name>
</gene>
<reference evidence="18" key="1">
    <citation type="submission" date="2023-06" db="EMBL/GenBank/DDBJ databases">
        <title>Genome-scale phylogeny and comparative genomics of the fungal order Sordariales.</title>
        <authorList>
            <consortium name="Lawrence Berkeley National Laboratory"/>
            <person name="Hensen N."/>
            <person name="Bonometti L."/>
            <person name="Westerberg I."/>
            <person name="Brannstrom I.O."/>
            <person name="Guillou S."/>
            <person name="Cros-Aarteil S."/>
            <person name="Calhoun S."/>
            <person name="Haridas S."/>
            <person name="Kuo A."/>
            <person name="Mondo S."/>
            <person name="Pangilinan J."/>
            <person name="Riley R."/>
            <person name="Labutti K."/>
            <person name="Andreopoulos B."/>
            <person name="Lipzen A."/>
            <person name="Chen C."/>
            <person name="Yanf M."/>
            <person name="Daum C."/>
            <person name="Ng V."/>
            <person name="Clum A."/>
            <person name="Steindorff A."/>
            <person name="Ohm R."/>
            <person name="Martin F."/>
            <person name="Silar P."/>
            <person name="Natvig D."/>
            <person name="Lalanne C."/>
            <person name="Gautier V."/>
            <person name="Ament-Velasquez S.L."/>
            <person name="Kruys A."/>
            <person name="Hutchinson M.I."/>
            <person name="Powell A.J."/>
            <person name="Barry K."/>
            <person name="Miller A.N."/>
            <person name="Grigoriev I.V."/>
            <person name="Debuchy R."/>
            <person name="Gladieux P."/>
            <person name="Thoren M.H."/>
            <person name="Johannesson H."/>
        </authorList>
    </citation>
    <scope>NUCLEOTIDE SEQUENCE</scope>
    <source>
        <strain evidence="18">8032-3</strain>
    </source>
</reference>
<dbReference type="InterPro" id="IPR049892">
    <property type="entry name" value="AA9"/>
</dbReference>
<dbReference type="GO" id="GO:0005576">
    <property type="term" value="C:extracellular region"/>
    <property type="evidence" value="ECO:0007669"/>
    <property type="project" value="UniProtKB-SubCell"/>
</dbReference>
<dbReference type="EMBL" id="MU839017">
    <property type="protein sequence ID" value="KAK1765064.1"/>
    <property type="molecule type" value="Genomic_DNA"/>
</dbReference>
<dbReference type="Gene3D" id="2.70.50.70">
    <property type="match status" value="1"/>
</dbReference>
<dbReference type="PANTHER" id="PTHR33353:SF17">
    <property type="entry name" value="ENDO-BETA-1,4-GLUCANASE D"/>
    <property type="match status" value="1"/>
</dbReference>
<keyword evidence="7" id="KW-0560">Oxidoreductase</keyword>
<keyword evidence="4" id="KW-0479">Metal-binding</keyword>
<keyword evidence="6" id="KW-0136">Cellulose degradation</keyword>
<evidence type="ECO:0000256" key="11">
    <source>
        <dbReference type="ARBA" id="ARBA00023277"/>
    </source>
</evidence>
<evidence type="ECO:0000256" key="4">
    <source>
        <dbReference type="ARBA" id="ARBA00022723"/>
    </source>
</evidence>
<evidence type="ECO:0000256" key="2">
    <source>
        <dbReference type="ARBA" id="ARBA00004613"/>
    </source>
</evidence>
<evidence type="ECO:0000256" key="13">
    <source>
        <dbReference type="ARBA" id="ARBA00044502"/>
    </source>
</evidence>
<evidence type="ECO:0000256" key="6">
    <source>
        <dbReference type="ARBA" id="ARBA00023001"/>
    </source>
</evidence>
<dbReference type="CDD" id="cd21175">
    <property type="entry name" value="LPMO_AA9"/>
    <property type="match status" value="1"/>
</dbReference>
<dbReference type="EC" id="1.14.99.56" evidence="15"/>
<name>A0AAJ0BXR6_9PEZI</name>
<proteinExistence type="inferred from homology"/>
<evidence type="ECO:0000256" key="10">
    <source>
        <dbReference type="ARBA" id="ARBA00023157"/>
    </source>
</evidence>
<dbReference type="GO" id="GO:0046872">
    <property type="term" value="F:metal ion binding"/>
    <property type="evidence" value="ECO:0007669"/>
    <property type="project" value="UniProtKB-KW"/>
</dbReference>
<accession>A0AAJ0BXR6</accession>
<evidence type="ECO:0000256" key="15">
    <source>
        <dbReference type="ARBA" id="ARBA00047174"/>
    </source>
</evidence>
<comment type="subcellular location">
    <subcellularLocation>
        <location evidence="2">Secreted</location>
    </subcellularLocation>
</comment>
<feature type="signal peptide" evidence="16">
    <location>
        <begin position="1"/>
        <end position="22"/>
    </location>
</feature>
<evidence type="ECO:0000256" key="12">
    <source>
        <dbReference type="ARBA" id="ARBA00023326"/>
    </source>
</evidence>
<dbReference type="RefSeq" id="XP_060281277.1">
    <property type="nucleotide sequence ID" value="XM_060422438.1"/>
</dbReference>
<comment type="similarity">
    <text evidence="13">Belongs to the polysaccharide monooxygenase AA9 family.</text>
</comment>
<keyword evidence="11" id="KW-0119">Carbohydrate metabolism</keyword>
<keyword evidence="19" id="KW-1185">Reference proteome</keyword>
<evidence type="ECO:0000256" key="1">
    <source>
        <dbReference type="ARBA" id="ARBA00001973"/>
    </source>
</evidence>
<evidence type="ECO:0000313" key="19">
    <source>
        <dbReference type="Proteomes" id="UP001244011"/>
    </source>
</evidence>
<comment type="cofactor">
    <cofactor evidence="1">
        <name>Cu(2+)</name>
        <dbReference type="ChEBI" id="CHEBI:29036"/>
    </cofactor>
</comment>
<comment type="caution">
    <text evidence="18">The sequence shown here is derived from an EMBL/GenBank/DDBJ whole genome shotgun (WGS) entry which is preliminary data.</text>
</comment>
<keyword evidence="8" id="KW-0186">Copper</keyword>
<dbReference type="Proteomes" id="UP001244011">
    <property type="component" value="Unassembled WGS sequence"/>
</dbReference>
<evidence type="ECO:0000256" key="3">
    <source>
        <dbReference type="ARBA" id="ARBA00022525"/>
    </source>
</evidence>
<evidence type="ECO:0000256" key="14">
    <source>
        <dbReference type="ARBA" id="ARBA00045077"/>
    </source>
</evidence>
<keyword evidence="3" id="KW-0964">Secreted</keyword>
<sequence length="330" mass="35641">MKTSTLLGAAVAAALNVKLASAHCYIWGVFVNGVDQSSFRGIRTPAYNGAPPSGYANSPVKDLDSIDMRCNVLGDHQVPDTIQVQPGDNLTFDWHHDSRTATDDVIDKSHVGPAMVYLSPDPPGENTFVKIWHEGKYEEGAEPLAPGKWATTQDVKANLGRMNVRIPAELKAGHYLIRAEMVGLHEADASWLDNPMRGAQFYPNCVQIEVLGNGTVELPSGVSFPGAYKYSDPGVVYDVYCSTKTTTTVPCTTTYEIPGPTVWSGAWADTTNVEVGPVEGPTTAPRWNSWIQRSVVTSATFNGNQPVVVATSSYEATWSTTYETPKPTAA</sequence>
<evidence type="ECO:0000256" key="9">
    <source>
        <dbReference type="ARBA" id="ARBA00023033"/>
    </source>
</evidence>
<dbReference type="AlphaFoldDB" id="A0AAJ0BXR6"/>
<evidence type="ECO:0000256" key="7">
    <source>
        <dbReference type="ARBA" id="ARBA00023002"/>
    </source>
</evidence>
<dbReference type="PANTHER" id="PTHR33353">
    <property type="entry name" value="PUTATIVE (AFU_ORTHOLOGUE AFUA_1G12560)-RELATED"/>
    <property type="match status" value="1"/>
</dbReference>
<feature type="domain" description="Auxiliary Activity family 9 catalytic" evidence="17">
    <location>
        <begin position="23"/>
        <end position="244"/>
    </location>
</feature>
<protein>
    <recommendedName>
        <fullName evidence="15">lytic cellulose monooxygenase (C4-dehydrogenating)</fullName>
        <ecNumber evidence="15">1.14.99.56</ecNumber>
    </recommendedName>
</protein>
<dbReference type="Pfam" id="PF03443">
    <property type="entry name" value="AA9"/>
    <property type="match status" value="1"/>
</dbReference>
<evidence type="ECO:0000256" key="8">
    <source>
        <dbReference type="ARBA" id="ARBA00023008"/>
    </source>
</evidence>
<evidence type="ECO:0000256" key="5">
    <source>
        <dbReference type="ARBA" id="ARBA00022729"/>
    </source>
</evidence>
<keyword evidence="12" id="KW-0624">Polysaccharide degradation</keyword>
<keyword evidence="5 16" id="KW-0732">Signal</keyword>
<dbReference type="GO" id="GO:0004497">
    <property type="term" value="F:monooxygenase activity"/>
    <property type="evidence" value="ECO:0007669"/>
    <property type="project" value="UniProtKB-KW"/>
</dbReference>